<dbReference type="Proteomes" id="UP000742460">
    <property type="component" value="Unassembled WGS sequence"/>
</dbReference>
<dbReference type="EMBL" id="DYUE01000139">
    <property type="protein sequence ID" value="HJG91172.1"/>
    <property type="molecule type" value="Genomic_DNA"/>
</dbReference>
<feature type="compositionally biased region" description="Basic and acidic residues" evidence="1">
    <location>
        <begin position="19"/>
        <end position="32"/>
    </location>
</feature>
<evidence type="ECO:0000313" key="2">
    <source>
        <dbReference type="EMBL" id="HJG91172.1"/>
    </source>
</evidence>
<proteinExistence type="predicted"/>
<gene>
    <name evidence="2" type="ORF">K8V81_05550</name>
</gene>
<evidence type="ECO:0000256" key="1">
    <source>
        <dbReference type="SAM" id="MobiDB-lite"/>
    </source>
</evidence>
<feature type="region of interest" description="Disordered" evidence="1">
    <location>
        <begin position="1"/>
        <end position="51"/>
    </location>
</feature>
<reference evidence="2" key="1">
    <citation type="journal article" date="2021" name="PeerJ">
        <title>Extensive microbial diversity within the chicken gut microbiome revealed by metagenomics and culture.</title>
        <authorList>
            <person name="Gilroy R."/>
            <person name="Ravi A."/>
            <person name="Getino M."/>
            <person name="Pursley I."/>
            <person name="Horton D.L."/>
            <person name="Alikhan N.F."/>
            <person name="Baker D."/>
            <person name="Gharbi K."/>
            <person name="Hall N."/>
            <person name="Watson M."/>
            <person name="Adriaenssens E.M."/>
            <person name="Foster-Nyarko E."/>
            <person name="Jarju S."/>
            <person name="Secka A."/>
            <person name="Antonio M."/>
            <person name="Oren A."/>
            <person name="Chaudhuri R.R."/>
            <person name="La Ragione R."/>
            <person name="Hildebrand F."/>
            <person name="Pallen M.J."/>
        </authorList>
    </citation>
    <scope>NUCLEOTIDE SEQUENCE</scope>
    <source>
        <strain evidence="2">ChiGjej5B5-22894</strain>
    </source>
</reference>
<protein>
    <submittedName>
        <fullName evidence="2">Uncharacterized protein</fullName>
    </submittedName>
</protein>
<comment type="caution">
    <text evidence="2">The sequence shown here is derived from an EMBL/GenBank/DDBJ whole genome shotgun (WGS) entry which is preliminary data.</text>
</comment>
<evidence type="ECO:0000313" key="3">
    <source>
        <dbReference type="Proteomes" id="UP000742460"/>
    </source>
</evidence>
<sequence>MTTAGACTVLPGLGEDEDPARSAEPEEGARDEGAEEQTSEPTEEPGSTFDAWAREEDLTLVELDLEAADEQFGTMKGQLEREDRYGTWWSPGFAENSPIFTTEPRRIDPRAEEAFGGREAVLGAATGVLVQTIIEILDTPLLCEADNSRSEEIAPALVEAFGLEGVDVAAFDELFAQMPVSGAQDPEQGLPESYGFEPLEYPADGPRMSILEAATEVEQLEVEGLSGPLFLASVRGALPVRTEEGEMPLVRNVTYGLALDEASGAVLMVYRANSAPSIHIEDPSSLPVVEGTEVPGDWTEHSMRGLTVSLPPEVGDPDVTEVGLMFQDGQRRAAVLRTGLGTPSPYPLSASRHVARAEVPGADLTVLAIGVGLDSAYSVTITLHREGEQFTVQLHDVDPEEAPVLAHQLLAGLDLAS</sequence>
<feature type="compositionally biased region" description="Acidic residues" evidence="1">
    <location>
        <begin position="33"/>
        <end position="43"/>
    </location>
</feature>
<reference evidence="2" key="2">
    <citation type="submission" date="2021-09" db="EMBL/GenBank/DDBJ databases">
        <authorList>
            <person name="Gilroy R."/>
        </authorList>
    </citation>
    <scope>NUCLEOTIDE SEQUENCE</scope>
    <source>
        <strain evidence="2">ChiGjej5B5-22894</strain>
    </source>
</reference>
<organism evidence="2 3">
    <name type="scientific">Brachybacterium massiliense</name>
    <dbReference type="NCBI Taxonomy" id="1755098"/>
    <lineage>
        <taxon>Bacteria</taxon>
        <taxon>Bacillati</taxon>
        <taxon>Actinomycetota</taxon>
        <taxon>Actinomycetes</taxon>
        <taxon>Micrococcales</taxon>
        <taxon>Dermabacteraceae</taxon>
        <taxon>Brachybacterium</taxon>
    </lineage>
</organism>
<name>A0A921MVY9_9MICO</name>
<accession>A0A921MVY9</accession>
<dbReference type="AlphaFoldDB" id="A0A921MVY9"/>